<keyword evidence="2" id="KW-1185">Reference proteome</keyword>
<dbReference type="EMBL" id="LR593887">
    <property type="protein sequence ID" value="VTS05760.1"/>
    <property type="molecule type" value="Genomic_DNA"/>
</dbReference>
<dbReference type="AlphaFoldDB" id="A0A6C2YRB9"/>
<organism evidence="1">
    <name type="scientific">Tuwongella immobilis</name>
    <dbReference type="NCBI Taxonomy" id="692036"/>
    <lineage>
        <taxon>Bacteria</taxon>
        <taxon>Pseudomonadati</taxon>
        <taxon>Planctomycetota</taxon>
        <taxon>Planctomycetia</taxon>
        <taxon>Gemmatales</taxon>
        <taxon>Gemmataceae</taxon>
        <taxon>Tuwongella</taxon>
    </lineage>
</organism>
<reference evidence="1" key="1">
    <citation type="submission" date="2019-04" db="EMBL/GenBank/DDBJ databases">
        <authorList>
            <consortium name="Science for Life Laboratories"/>
        </authorList>
    </citation>
    <scope>NUCLEOTIDE SEQUENCE</scope>
    <source>
        <strain evidence="1">MBLW1</strain>
    </source>
</reference>
<protein>
    <submittedName>
        <fullName evidence="1">Uncharacterized protein</fullName>
    </submittedName>
</protein>
<dbReference type="InParanoid" id="A0A6C2YRB9"/>
<evidence type="ECO:0000313" key="2">
    <source>
        <dbReference type="Proteomes" id="UP000464378"/>
    </source>
</evidence>
<proteinExistence type="predicted"/>
<dbReference type="Proteomes" id="UP000464378">
    <property type="component" value="Chromosome"/>
</dbReference>
<evidence type="ECO:0000313" key="1">
    <source>
        <dbReference type="EMBL" id="VIP04198.1"/>
    </source>
</evidence>
<gene>
    <name evidence="1" type="ORF">GMBLW1_49950</name>
</gene>
<sequence>MPRNAERFVSGNPWKPTRLLGLHSEKWYDYSKVLLLSECWYVD</sequence>
<dbReference type="KEGG" id="tim:GMBLW1_49950"/>
<dbReference type="EMBL" id="LR586016">
    <property type="protein sequence ID" value="VIP04198.1"/>
    <property type="molecule type" value="Genomic_DNA"/>
</dbReference>
<accession>A0A6C2YRB9</accession>
<name>A0A6C2YRB9_9BACT</name>